<evidence type="ECO:0000313" key="2">
    <source>
        <dbReference type="Proteomes" id="UP000060602"/>
    </source>
</evidence>
<dbReference type="RefSeq" id="WP_081105026.1">
    <property type="nucleotide sequence ID" value="NZ_CP014060.2"/>
</dbReference>
<reference evidence="2" key="1">
    <citation type="submission" date="2015-12" db="EMBL/GenBank/DDBJ databases">
        <title>FDA dAtabase for Regulatory Grade micrObial Sequences (FDA-ARGOS): Supporting development and validation of Infectious Disease Dx tests.</title>
        <authorList>
            <person name="Case J."/>
            <person name="Tallon L."/>
            <person name="Sadzewicz L."/>
            <person name="Sengamalay N."/>
            <person name="Ott S."/>
            <person name="Godinez A."/>
            <person name="Nagaraj S."/>
            <person name="Nadendla S."/>
            <person name="Sichtig H."/>
        </authorList>
    </citation>
    <scope>NUCLEOTIDE SEQUENCE [LARGE SCALE GENOMIC DNA]</scope>
    <source>
        <strain evidence="2">FDAARGOS_147</strain>
    </source>
</reference>
<dbReference type="AlphaFoldDB" id="A0A0X8NX34"/>
<dbReference type="Proteomes" id="UP000060602">
    <property type="component" value="Chromosome"/>
</dbReference>
<accession>A0A0X8NX34</accession>
<dbReference type="EMBL" id="CP014060">
    <property type="protein sequence ID" value="AMG35938.2"/>
    <property type="molecule type" value="Genomic_DNA"/>
</dbReference>
<organism evidence="1 2">
    <name type="scientific">Alcaligenes xylosoxydans xylosoxydans</name>
    <name type="common">Achromobacter xylosoxidans</name>
    <dbReference type="NCBI Taxonomy" id="85698"/>
    <lineage>
        <taxon>Bacteria</taxon>
        <taxon>Pseudomonadati</taxon>
        <taxon>Pseudomonadota</taxon>
        <taxon>Betaproteobacteria</taxon>
        <taxon>Burkholderiales</taxon>
        <taxon>Alcaligenaceae</taxon>
        <taxon>Achromobacter</taxon>
    </lineage>
</organism>
<gene>
    <name evidence="1" type="ORF">AL504_07765</name>
</gene>
<name>A0A0X8NX34_ALCXX</name>
<protein>
    <submittedName>
        <fullName evidence="1">DUF433 domain-containing protein</fullName>
    </submittedName>
</protein>
<proteinExistence type="predicted"/>
<sequence>MYNGTGIYSLREAGRLVQAKPRDLNRWLFGYHFPKKGPDGEHMRAFSPPLWQTQVDTSEYEEPIIGFQDLLEVRFVRAFIQHGIPLIVIRKCLESARSIYGVAYPFTNLQFRTDGKTIFGEALKEAESEGASLVDLKNRQNVFRDIITPSLYTGIEYNGTQATKWYPTPKRERIVLDPSRQFGSPIIEDTGTPTDVLYASYLAEGEDEGAIVTTSSIYDVPHRFVRSAVRFESGLKQRAH</sequence>
<evidence type="ECO:0000313" key="1">
    <source>
        <dbReference type="EMBL" id="AMG35938.2"/>
    </source>
</evidence>